<dbReference type="InterPro" id="IPR036188">
    <property type="entry name" value="FAD/NAD-bd_sf"/>
</dbReference>
<keyword evidence="4" id="KW-0285">Flavoprotein</keyword>
<evidence type="ECO:0000313" key="13">
    <source>
        <dbReference type="Proteomes" id="UP000323597"/>
    </source>
</evidence>
<evidence type="ECO:0000313" key="12">
    <source>
        <dbReference type="EMBL" id="TYJ32068.1"/>
    </source>
</evidence>
<sequence length="394" mass="44266">MGSYKGEDQHRHHHHRNESNCVLVHGPIIVGAGPSGLATSACLKQQSVPSLILEKSDCIASLWQHRTYDRLKLHLPKQFCELPLLGFPHNFPKYPTKHQFISYMETYASHFSIKPRFNQAVIKAEFDHVLGFWRVKTQDFEYLSRWLIVATGENAEPVIPDIPGIDRFKGRVVHTSLYKSGSVFKNQRVLVIGCGNSGMEVCLDLCRFNVIPHMVVRNTVHVLPREMFGFSTFGIAMALVKWPKTGPIELKNVTGKTPVLDVGALSQIKSGKIKVIEGVKEITRNGAKFVDGQEKEIDSIILATGYKSNVPTWLKGCEFFTKDGMPKSPFPNGWKAETGLYTVGFTRRGLLGTASDAVNIAKDIGEQWRTIKECNDSNFNYLPQRNVVQNKVKK</sequence>
<dbReference type="SUPFAM" id="SSF51905">
    <property type="entry name" value="FAD/NAD(P)-binding domain"/>
    <property type="match status" value="2"/>
</dbReference>
<evidence type="ECO:0000256" key="5">
    <source>
        <dbReference type="ARBA" id="ARBA00022827"/>
    </source>
</evidence>
<evidence type="ECO:0000256" key="2">
    <source>
        <dbReference type="ARBA" id="ARBA00004814"/>
    </source>
</evidence>
<dbReference type="AlphaFoldDB" id="A0A5D2Z054"/>
<organism evidence="12 13">
    <name type="scientific">Gossypium mustelinum</name>
    <name type="common">Cotton</name>
    <name type="synonym">Gossypium caicoense</name>
    <dbReference type="NCBI Taxonomy" id="34275"/>
    <lineage>
        <taxon>Eukaryota</taxon>
        <taxon>Viridiplantae</taxon>
        <taxon>Streptophyta</taxon>
        <taxon>Embryophyta</taxon>
        <taxon>Tracheophyta</taxon>
        <taxon>Spermatophyta</taxon>
        <taxon>Magnoliopsida</taxon>
        <taxon>eudicotyledons</taxon>
        <taxon>Gunneridae</taxon>
        <taxon>Pentapetalae</taxon>
        <taxon>rosids</taxon>
        <taxon>malvids</taxon>
        <taxon>Malvales</taxon>
        <taxon>Malvaceae</taxon>
        <taxon>Malvoideae</taxon>
        <taxon>Gossypium</taxon>
    </lineage>
</organism>
<keyword evidence="7" id="KW-0560">Oxidoreductase</keyword>
<dbReference type="EMBL" id="CM017640">
    <property type="protein sequence ID" value="TYJ32068.1"/>
    <property type="molecule type" value="Genomic_DNA"/>
</dbReference>
<dbReference type="PRINTS" id="PR00368">
    <property type="entry name" value="FADPNR"/>
</dbReference>
<dbReference type="InterPro" id="IPR050982">
    <property type="entry name" value="Auxin_biosynth/cation_transpt"/>
</dbReference>
<evidence type="ECO:0000256" key="4">
    <source>
        <dbReference type="ARBA" id="ARBA00022630"/>
    </source>
</evidence>
<dbReference type="Pfam" id="PF13738">
    <property type="entry name" value="Pyr_redox_3"/>
    <property type="match status" value="1"/>
</dbReference>
<evidence type="ECO:0000256" key="11">
    <source>
        <dbReference type="ARBA" id="ARBA00047707"/>
    </source>
</evidence>
<comment type="pathway">
    <text evidence="2">Plant hormone metabolism; auxin biosynthesis.</text>
</comment>
<dbReference type="EC" id="1.14.13.168" evidence="10"/>
<comment type="cofactor">
    <cofactor evidence="1">
        <name>FAD</name>
        <dbReference type="ChEBI" id="CHEBI:57692"/>
    </cofactor>
</comment>
<dbReference type="PANTHER" id="PTHR43539:SF78">
    <property type="entry name" value="FLAVIN-CONTAINING MONOOXYGENASE"/>
    <property type="match status" value="1"/>
</dbReference>
<dbReference type="GO" id="GO:0103075">
    <property type="term" value="F:indole-3-pyruvate monooxygenase activity"/>
    <property type="evidence" value="ECO:0007669"/>
    <property type="project" value="UniProtKB-EC"/>
</dbReference>
<evidence type="ECO:0000256" key="7">
    <source>
        <dbReference type="ARBA" id="ARBA00023002"/>
    </source>
</evidence>
<name>A0A5D2Z054_GOSMU</name>
<keyword evidence="9" id="KW-0073">Auxin biosynthesis</keyword>
<comment type="similarity">
    <text evidence="3">Belongs to the FMO family.</text>
</comment>
<proteinExistence type="inferred from homology"/>
<comment type="catalytic activity">
    <reaction evidence="11">
        <text>indole-3-pyruvate + NADPH + O2 + H(+) = (indol-3-yl)acetate + CO2 + NADP(+) + H2O</text>
        <dbReference type="Rhea" id="RHEA:34331"/>
        <dbReference type="ChEBI" id="CHEBI:15377"/>
        <dbReference type="ChEBI" id="CHEBI:15378"/>
        <dbReference type="ChEBI" id="CHEBI:15379"/>
        <dbReference type="ChEBI" id="CHEBI:16526"/>
        <dbReference type="ChEBI" id="CHEBI:17640"/>
        <dbReference type="ChEBI" id="CHEBI:30854"/>
        <dbReference type="ChEBI" id="CHEBI:57783"/>
        <dbReference type="ChEBI" id="CHEBI:58349"/>
        <dbReference type="EC" id="1.14.13.168"/>
    </reaction>
</comment>
<evidence type="ECO:0000256" key="1">
    <source>
        <dbReference type="ARBA" id="ARBA00001974"/>
    </source>
</evidence>
<evidence type="ECO:0000256" key="6">
    <source>
        <dbReference type="ARBA" id="ARBA00022857"/>
    </source>
</evidence>
<keyword evidence="6" id="KW-0521">NADP</keyword>
<evidence type="ECO:0000256" key="3">
    <source>
        <dbReference type="ARBA" id="ARBA00009183"/>
    </source>
</evidence>
<dbReference type="GO" id="GO:0005789">
    <property type="term" value="C:endoplasmic reticulum membrane"/>
    <property type="evidence" value="ECO:0007669"/>
    <property type="project" value="TreeGrafter"/>
</dbReference>
<evidence type="ECO:0000256" key="9">
    <source>
        <dbReference type="ARBA" id="ARBA00023070"/>
    </source>
</evidence>
<keyword evidence="13" id="KW-1185">Reference proteome</keyword>
<protein>
    <recommendedName>
        <fullName evidence="10">indole-3-pyruvate monooxygenase</fullName>
        <ecNumber evidence="10">1.14.13.168</ecNumber>
    </recommendedName>
</protein>
<dbReference type="PRINTS" id="PR00469">
    <property type="entry name" value="PNDRDTASEII"/>
</dbReference>
<keyword evidence="8" id="KW-0503">Monooxygenase</keyword>
<dbReference type="PANTHER" id="PTHR43539">
    <property type="entry name" value="FLAVIN-BINDING MONOOXYGENASE-LIKE PROTEIN (AFU_ORTHOLOGUE AFUA_4G09220)"/>
    <property type="match status" value="1"/>
</dbReference>
<reference evidence="12 13" key="1">
    <citation type="submission" date="2019-07" db="EMBL/GenBank/DDBJ databases">
        <title>WGS assembly of Gossypium mustelinum.</title>
        <authorList>
            <person name="Chen Z.J."/>
            <person name="Sreedasyam A."/>
            <person name="Ando A."/>
            <person name="Song Q."/>
            <person name="De L."/>
            <person name="Hulse-Kemp A."/>
            <person name="Ding M."/>
            <person name="Ye W."/>
            <person name="Kirkbride R."/>
            <person name="Jenkins J."/>
            <person name="Plott C."/>
            <person name="Lovell J."/>
            <person name="Lin Y.-M."/>
            <person name="Vaughn R."/>
            <person name="Liu B."/>
            <person name="Li W."/>
            <person name="Simpson S."/>
            <person name="Scheffler B."/>
            <person name="Saski C."/>
            <person name="Grover C."/>
            <person name="Hu G."/>
            <person name="Conover J."/>
            <person name="Carlson J."/>
            <person name="Shu S."/>
            <person name="Boston L."/>
            <person name="Williams M."/>
            <person name="Peterson D."/>
            <person name="Mcgee K."/>
            <person name="Jones D."/>
            <person name="Wendel J."/>
            <person name="Stelly D."/>
            <person name="Grimwood J."/>
            <person name="Schmutz J."/>
        </authorList>
    </citation>
    <scope>NUCLEOTIDE SEQUENCE [LARGE SCALE GENOMIC DNA]</scope>
    <source>
        <strain evidence="12">1408120.09</strain>
    </source>
</reference>
<dbReference type="Proteomes" id="UP000323597">
    <property type="component" value="Chromosome A05"/>
</dbReference>
<dbReference type="GO" id="GO:0009851">
    <property type="term" value="P:auxin biosynthetic process"/>
    <property type="evidence" value="ECO:0007669"/>
    <property type="project" value="UniProtKB-KW"/>
</dbReference>
<evidence type="ECO:0000256" key="8">
    <source>
        <dbReference type="ARBA" id="ARBA00023033"/>
    </source>
</evidence>
<evidence type="ECO:0000256" key="10">
    <source>
        <dbReference type="ARBA" id="ARBA00039148"/>
    </source>
</evidence>
<keyword evidence="5" id="KW-0274">FAD</keyword>
<dbReference type="GO" id="GO:0050660">
    <property type="term" value="F:flavin adenine dinucleotide binding"/>
    <property type="evidence" value="ECO:0007669"/>
    <property type="project" value="TreeGrafter"/>
</dbReference>
<dbReference type="Gene3D" id="3.50.50.60">
    <property type="entry name" value="FAD/NAD(P)-binding domain"/>
    <property type="match status" value="1"/>
</dbReference>
<accession>A0A5D2Z054</accession>
<gene>
    <name evidence="12" type="ORF">E1A91_A05G011600v1</name>
</gene>